<keyword evidence="2" id="KW-1185">Reference proteome</keyword>
<dbReference type="RefSeq" id="WP_335418525.1">
    <property type="nucleotide sequence ID" value="NZ_JBALHR010000001.1"/>
</dbReference>
<protein>
    <submittedName>
        <fullName evidence="1">Uncharacterized protein</fullName>
    </submittedName>
</protein>
<sequence>MERSNCLKERSSGVIRLFPETDLNLLRRFDPQKLLDLSHDLQRRTDGETIAIGRPVHDTNQHRVEALKVQGPDLVRWLSQRFLQCALDAIPGATDRTPQLRRDFGIAVALLSHQSCAIIYRRPMKRFVFAGFLPGSDPEELFP</sequence>
<gene>
    <name evidence="1" type="ORF">V6590_01595</name>
</gene>
<reference evidence="1" key="1">
    <citation type="submission" date="2024-02" db="EMBL/GenBank/DDBJ databases">
        <title>Genome sequences of strain Gemmobacter sp. JM10B15.</title>
        <authorList>
            <person name="Zhang M."/>
        </authorList>
    </citation>
    <scope>NUCLEOTIDE SEQUENCE</scope>
    <source>
        <strain evidence="1">JM10B15</strain>
    </source>
</reference>
<accession>A0ABU8BQ61</accession>
<proteinExistence type="predicted"/>
<dbReference type="Proteomes" id="UP001431963">
    <property type="component" value="Unassembled WGS sequence"/>
</dbReference>
<name>A0ABU8BQ61_9RHOB</name>
<evidence type="ECO:0000313" key="1">
    <source>
        <dbReference type="EMBL" id="MEH7826833.1"/>
    </source>
</evidence>
<organism evidence="1 2">
    <name type="scientific">Gemmobacter denitrificans</name>
    <dbReference type="NCBI Taxonomy" id="3123040"/>
    <lineage>
        <taxon>Bacteria</taxon>
        <taxon>Pseudomonadati</taxon>
        <taxon>Pseudomonadota</taxon>
        <taxon>Alphaproteobacteria</taxon>
        <taxon>Rhodobacterales</taxon>
        <taxon>Paracoccaceae</taxon>
        <taxon>Gemmobacter</taxon>
    </lineage>
</organism>
<dbReference type="EMBL" id="JBALHR010000001">
    <property type="protein sequence ID" value="MEH7826833.1"/>
    <property type="molecule type" value="Genomic_DNA"/>
</dbReference>
<evidence type="ECO:0000313" key="2">
    <source>
        <dbReference type="Proteomes" id="UP001431963"/>
    </source>
</evidence>
<comment type="caution">
    <text evidence="1">The sequence shown here is derived from an EMBL/GenBank/DDBJ whole genome shotgun (WGS) entry which is preliminary data.</text>
</comment>